<evidence type="ECO:0000313" key="2">
    <source>
        <dbReference type="EMBL" id="OBZ92365.1"/>
    </source>
</evidence>
<dbReference type="InterPro" id="IPR005025">
    <property type="entry name" value="FMN_Rdtase-like_dom"/>
</dbReference>
<proteinExistence type="predicted"/>
<evidence type="ECO:0000313" key="3">
    <source>
        <dbReference type="Proteomes" id="UP000093111"/>
    </source>
</evidence>
<keyword evidence="3" id="KW-1185">Reference proteome</keyword>
<dbReference type="AlphaFoldDB" id="A0A1C7NTN1"/>
<dbReference type="STRING" id="1612624.ADU59_26835"/>
<accession>A0A1C7NTN1</accession>
<comment type="caution">
    <text evidence="2">The sequence shown here is derived from an EMBL/GenBank/DDBJ whole genome shotgun (WGS) entry which is preliminary data.</text>
</comment>
<sequence length="189" mass="20754">MNEKMTIAIVYGSTRQGRFCDTIVNWTLTELWAESGVRVILIDPLQLKGPAENAAVSEAALEVKIGEADAFIVVTPEYNHGYPAALKELIDSCYEPWHAKPVGFISYGGVSGGLRAVEQLRQVFAELHAVTLRDSVSFANAWAQFDEAGNLFKPAEAKAALTVMLRRLKWWARALKAARVENAYGEVAA</sequence>
<organism evidence="2 3">
    <name type="scientific">Pararhizobium polonicum</name>
    <dbReference type="NCBI Taxonomy" id="1612624"/>
    <lineage>
        <taxon>Bacteria</taxon>
        <taxon>Pseudomonadati</taxon>
        <taxon>Pseudomonadota</taxon>
        <taxon>Alphaproteobacteria</taxon>
        <taxon>Hyphomicrobiales</taxon>
        <taxon>Rhizobiaceae</taxon>
        <taxon>Rhizobium/Agrobacterium group</taxon>
        <taxon>Pararhizobium</taxon>
    </lineage>
</organism>
<feature type="domain" description="NADPH-dependent FMN reductase-like" evidence="1">
    <location>
        <begin position="5"/>
        <end position="142"/>
    </location>
</feature>
<dbReference type="RefSeq" id="WP_068958432.1">
    <property type="nucleotide sequence ID" value="NZ_LGLV01000020.1"/>
</dbReference>
<dbReference type="InterPro" id="IPR029039">
    <property type="entry name" value="Flavoprotein-like_sf"/>
</dbReference>
<dbReference type="OrthoDB" id="9812295at2"/>
<dbReference type="InterPro" id="IPR050712">
    <property type="entry name" value="NAD(P)H-dep_reductase"/>
</dbReference>
<dbReference type="SUPFAM" id="SSF52218">
    <property type="entry name" value="Flavoproteins"/>
    <property type="match status" value="1"/>
</dbReference>
<dbReference type="GO" id="GO:0010181">
    <property type="term" value="F:FMN binding"/>
    <property type="evidence" value="ECO:0007669"/>
    <property type="project" value="TreeGrafter"/>
</dbReference>
<dbReference type="Gene3D" id="3.40.50.360">
    <property type="match status" value="1"/>
</dbReference>
<dbReference type="GO" id="GO:0016491">
    <property type="term" value="F:oxidoreductase activity"/>
    <property type="evidence" value="ECO:0007669"/>
    <property type="project" value="InterPro"/>
</dbReference>
<dbReference type="PATRIC" id="fig|1612624.7.peg.3096"/>
<dbReference type="GO" id="GO:0005829">
    <property type="term" value="C:cytosol"/>
    <property type="evidence" value="ECO:0007669"/>
    <property type="project" value="TreeGrafter"/>
</dbReference>
<dbReference type="Pfam" id="PF03358">
    <property type="entry name" value="FMN_red"/>
    <property type="match status" value="1"/>
</dbReference>
<reference evidence="2 3" key="1">
    <citation type="journal article" date="2016" name="Syst. Appl. Microbiol.">
        <title>Pararhizobium polonicum sp. nov. isolated from tumors on stone fruit rootstocks.</title>
        <authorList>
            <person name="Pulawska J."/>
            <person name="Kuzmanovic N."/>
            <person name="Willems A."/>
            <person name="Pothier J.F."/>
        </authorList>
    </citation>
    <scope>NUCLEOTIDE SEQUENCE [LARGE SCALE GENOMIC DNA]</scope>
    <source>
        <strain evidence="2 3">F5.1</strain>
    </source>
</reference>
<dbReference type="PANTHER" id="PTHR30543:SF21">
    <property type="entry name" value="NAD(P)H-DEPENDENT FMN REDUCTASE LOT6"/>
    <property type="match status" value="1"/>
</dbReference>
<dbReference type="Proteomes" id="UP000093111">
    <property type="component" value="Unassembled WGS sequence"/>
</dbReference>
<evidence type="ECO:0000259" key="1">
    <source>
        <dbReference type="Pfam" id="PF03358"/>
    </source>
</evidence>
<dbReference type="EMBL" id="LGLV01000020">
    <property type="protein sequence ID" value="OBZ92365.1"/>
    <property type="molecule type" value="Genomic_DNA"/>
</dbReference>
<gene>
    <name evidence="2" type="ORF">ADU59_26835</name>
</gene>
<protein>
    <submittedName>
        <fullName evidence="2">FMN reductase</fullName>
    </submittedName>
</protein>
<dbReference type="PANTHER" id="PTHR30543">
    <property type="entry name" value="CHROMATE REDUCTASE"/>
    <property type="match status" value="1"/>
</dbReference>
<name>A0A1C7NTN1_9HYPH</name>